<name>A0A9P4Z3I8_9HYPO</name>
<dbReference type="OrthoDB" id="435754at2759"/>
<accession>A0A9P4Z3I8</accession>
<dbReference type="InterPro" id="IPR033697">
    <property type="entry name" value="Ribonuclease_T2_eukaryotic"/>
</dbReference>
<feature type="active site" evidence="5">
    <location>
        <position position="171"/>
    </location>
</feature>
<feature type="chain" id="PRO_5040114195" description="ribonuclease T2" evidence="7">
    <location>
        <begin position="21"/>
        <end position="317"/>
    </location>
</feature>
<dbReference type="GeneID" id="55966741"/>
<dbReference type="PANTHER" id="PTHR11240">
    <property type="entry name" value="RIBONUCLEASE T2"/>
    <property type="match status" value="1"/>
</dbReference>
<dbReference type="GO" id="GO:0033897">
    <property type="term" value="F:ribonuclease T2 activity"/>
    <property type="evidence" value="ECO:0007669"/>
    <property type="project" value="UniProtKB-EC"/>
</dbReference>
<comment type="similarity">
    <text evidence="1 6">Belongs to the RNase T2 family.</text>
</comment>
<feature type="active site" evidence="5">
    <location>
        <position position="90"/>
    </location>
</feature>
<evidence type="ECO:0000256" key="5">
    <source>
        <dbReference type="PIRSR" id="PIRSR633697-1"/>
    </source>
</evidence>
<reference evidence="8" key="1">
    <citation type="submission" date="2020-03" db="EMBL/GenBank/DDBJ databases">
        <title>Site-based positive gene gene selection in Geosmithia morbida across the United States reveals a broad range of putative effectors and factors for local host and environmental adapation.</title>
        <authorList>
            <person name="Onufrak A."/>
            <person name="Murdoch R.W."/>
            <person name="Gazis R."/>
            <person name="Huff M."/>
            <person name="Staton M."/>
            <person name="Klingeman W."/>
            <person name="Hadziabdic D."/>
        </authorList>
    </citation>
    <scope>NUCLEOTIDE SEQUENCE</scope>
    <source>
        <strain evidence="8">1262</strain>
    </source>
</reference>
<organism evidence="8 9">
    <name type="scientific">Geosmithia morbida</name>
    <dbReference type="NCBI Taxonomy" id="1094350"/>
    <lineage>
        <taxon>Eukaryota</taxon>
        <taxon>Fungi</taxon>
        <taxon>Dikarya</taxon>
        <taxon>Ascomycota</taxon>
        <taxon>Pezizomycotina</taxon>
        <taxon>Sordariomycetes</taxon>
        <taxon>Hypocreomycetidae</taxon>
        <taxon>Hypocreales</taxon>
        <taxon>Bionectriaceae</taxon>
        <taxon>Geosmithia</taxon>
    </lineage>
</organism>
<dbReference type="InterPro" id="IPR033130">
    <property type="entry name" value="RNase_T2_His_AS_2"/>
</dbReference>
<dbReference type="RefSeq" id="XP_035325426.1">
    <property type="nucleotide sequence ID" value="XM_035462496.1"/>
</dbReference>
<dbReference type="InterPro" id="IPR018188">
    <property type="entry name" value="RNase_T2_His_AS_1"/>
</dbReference>
<evidence type="ECO:0000313" key="9">
    <source>
        <dbReference type="Proteomes" id="UP000749293"/>
    </source>
</evidence>
<keyword evidence="9" id="KW-1185">Reference proteome</keyword>
<dbReference type="InterPro" id="IPR036430">
    <property type="entry name" value="RNase_T2-like_sf"/>
</dbReference>
<dbReference type="InterPro" id="IPR001568">
    <property type="entry name" value="RNase_T2-like"/>
</dbReference>
<protein>
    <recommendedName>
        <fullName evidence="2">ribonuclease T2</fullName>
        <ecNumber evidence="2">4.6.1.19</ecNumber>
    </recommendedName>
</protein>
<dbReference type="PROSITE" id="PS00530">
    <property type="entry name" value="RNASE_T2_1"/>
    <property type="match status" value="1"/>
</dbReference>
<keyword evidence="7" id="KW-0732">Signal</keyword>
<dbReference type="EMBL" id="JAANYQ010000001">
    <property type="protein sequence ID" value="KAF4126774.1"/>
    <property type="molecule type" value="Genomic_DNA"/>
</dbReference>
<dbReference type="Gene3D" id="3.90.730.10">
    <property type="entry name" value="Ribonuclease T2-like"/>
    <property type="match status" value="1"/>
</dbReference>
<dbReference type="PROSITE" id="PS00531">
    <property type="entry name" value="RNASE_T2_2"/>
    <property type="match status" value="1"/>
</dbReference>
<dbReference type="SUPFAM" id="SSF55895">
    <property type="entry name" value="Ribonuclease Rh-like"/>
    <property type="match status" value="1"/>
</dbReference>
<dbReference type="GO" id="GO:0005576">
    <property type="term" value="C:extracellular region"/>
    <property type="evidence" value="ECO:0007669"/>
    <property type="project" value="TreeGrafter"/>
</dbReference>
<evidence type="ECO:0000256" key="3">
    <source>
        <dbReference type="ARBA" id="ARBA00022759"/>
    </source>
</evidence>
<keyword evidence="3" id="KW-0255">Endonuclease</keyword>
<keyword evidence="3" id="KW-0540">Nuclease</keyword>
<dbReference type="Proteomes" id="UP000749293">
    <property type="component" value="Unassembled WGS sequence"/>
</dbReference>
<evidence type="ECO:0000313" key="8">
    <source>
        <dbReference type="EMBL" id="KAF4126774.1"/>
    </source>
</evidence>
<dbReference type="Pfam" id="PF00445">
    <property type="entry name" value="Ribonuclease_T2"/>
    <property type="match status" value="1"/>
</dbReference>
<evidence type="ECO:0000256" key="1">
    <source>
        <dbReference type="ARBA" id="ARBA00007469"/>
    </source>
</evidence>
<gene>
    <name evidence="8" type="ORF">GMORB2_0511</name>
</gene>
<evidence type="ECO:0000256" key="2">
    <source>
        <dbReference type="ARBA" id="ARBA00012571"/>
    </source>
</evidence>
<comment type="caution">
    <text evidence="8">The sequence shown here is derived from an EMBL/GenBank/DDBJ whole genome shotgun (WGS) entry which is preliminary data.</text>
</comment>
<keyword evidence="3" id="KW-0378">Hydrolase</keyword>
<feature type="active site" evidence="5">
    <location>
        <position position="175"/>
    </location>
</feature>
<dbReference type="GO" id="GO:0006401">
    <property type="term" value="P:RNA catabolic process"/>
    <property type="evidence" value="ECO:0007669"/>
    <property type="project" value="TreeGrafter"/>
</dbReference>
<dbReference type="CDD" id="cd01061">
    <property type="entry name" value="RNase_T2_euk"/>
    <property type="match status" value="1"/>
</dbReference>
<sequence>MAPSARVFISVAGLVKIASAGLYPGISPANHTCVLSDPILSCSDGADPGQVDTCCVETYGGLLLQTQFWNTYTGLESKGQLLPRDDWTIHGLWPDFCNGSYTQYCDLSRQYDPEPSPNTTTGTTDGIPVPPYRGEPIDRWFGPYGKADLLAWMNDHWIALDQPNWILWAHEYSKHATCFSSFQKECYLDDMFDFFETTIAFYKTVPSFTWLSAADIKPSNRTAYSLSSIQDALTSGFGQLPFVGCSGPKYNETEAGRGSDDDGATVLDEIWYYHHVYGSPQRVRSVPVPVTDSYRTTCAEAKDAIWYYERTEGSERS</sequence>
<proteinExistence type="inferred from homology"/>
<feature type="signal peptide" evidence="7">
    <location>
        <begin position="1"/>
        <end position="20"/>
    </location>
</feature>
<evidence type="ECO:0000256" key="4">
    <source>
        <dbReference type="ARBA" id="ARBA00023157"/>
    </source>
</evidence>
<dbReference type="EC" id="4.6.1.19" evidence="2"/>
<evidence type="ECO:0000256" key="6">
    <source>
        <dbReference type="RuleBase" id="RU004328"/>
    </source>
</evidence>
<dbReference type="PANTHER" id="PTHR11240:SF17">
    <property type="entry name" value="RIBONUCLEASE T2"/>
    <property type="match status" value="1"/>
</dbReference>
<dbReference type="GO" id="GO:0003723">
    <property type="term" value="F:RNA binding"/>
    <property type="evidence" value="ECO:0007669"/>
    <property type="project" value="InterPro"/>
</dbReference>
<evidence type="ECO:0000256" key="7">
    <source>
        <dbReference type="SAM" id="SignalP"/>
    </source>
</evidence>
<keyword evidence="4" id="KW-1015">Disulfide bond</keyword>
<dbReference type="AlphaFoldDB" id="A0A9P4Z3I8"/>